<evidence type="ECO:0000256" key="4">
    <source>
        <dbReference type="ARBA" id="ARBA00022475"/>
    </source>
</evidence>
<evidence type="ECO:0000256" key="2">
    <source>
        <dbReference type="ARBA" id="ARBA00010484"/>
    </source>
</evidence>
<name>A0A5N5TNZ9_9CRUS</name>
<comment type="subcellular location">
    <subcellularLocation>
        <location evidence="1">Cell membrane</location>
        <topology evidence="1">Multi-pass membrane protein</topology>
    </subcellularLocation>
</comment>
<keyword evidence="3" id="KW-0813">Transport</keyword>
<comment type="caution">
    <text evidence="14">The sequence shown here is derived from an EMBL/GenBank/DDBJ whole genome shotgun (WGS) entry which is preliminary data.</text>
</comment>
<evidence type="ECO:0000256" key="11">
    <source>
        <dbReference type="PROSITE-ProRule" id="PRU01193"/>
    </source>
</evidence>
<evidence type="ECO:0000256" key="12">
    <source>
        <dbReference type="SAM" id="Phobius"/>
    </source>
</evidence>
<evidence type="ECO:0000313" key="15">
    <source>
        <dbReference type="Proteomes" id="UP000326759"/>
    </source>
</evidence>
<dbReference type="InterPro" id="IPR045095">
    <property type="entry name" value="ACDP"/>
</dbReference>
<organism evidence="14 15">
    <name type="scientific">Armadillidium nasatum</name>
    <dbReference type="NCBI Taxonomy" id="96803"/>
    <lineage>
        <taxon>Eukaryota</taxon>
        <taxon>Metazoa</taxon>
        <taxon>Ecdysozoa</taxon>
        <taxon>Arthropoda</taxon>
        <taxon>Crustacea</taxon>
        <taxon>Multicrustacea</taxon>
        <taxon>Malacostraca</taxon>
        <taxon>Eumalacostraca</taxon>
        <taxon>Peracarida</taxon>
        <taxon>Isopoda</taxon>
        <taxon>Oniscidea</taxon>
        <taxon>Crinocheta</taxon>
        <taxon>Armadillidiidae</taxon>
        <taxon>Armadillidium</taxon>
    </lineage>
</organism>
<dbReference type="GO" id="GO:0022857">
    <property type="term" value="F:transmembrane transporter activity"/>
    <property type="evidence" value="ECO:0007669"/>
    <property type="project" value="TreeGrafter"/>
</dbReference>
<feature type="transmembrane region" description="Helical" evidence="12">
    <location>
        <begin position="328"/>
        <end position="346"/>
    </location>
</feature>
<protein>
    <submittedName>
        <fullName evidence="14">Metal transporter CNNM4</fullName>
    </submittedName>
</protein>
<proteinExistence type="inferred from homology"/>
<dbReference type="InterPro" id="IPR002550">
    <property type="entry name" value="CNNM"/>
</dbReference>
<evidence type="ECO:0000259" key="13">
    <source>
        <dbReference type="PROSITE" id="PS51846"/>
    </source>
</evidence>
<dbReference type="FunFam" id="3.10.580.10:FF:000001">
    <property type="entry name" value="Putative metal transporter CNNM3 isoform 2"/>
    <property type="match status" value="1"/>
</dbReference>
<evidence type="ECO:0000256" key="9">
    <source>
        <dbReference type="ARBA" id="ARBA00023122"/>
    </source>
</evidence>
<keyword evidence="7 11" id="KW-1133">Transmembrane helix</keyword>
<dbReference type="PANTHER" id="PTHR12064:SF94">
    <property type="entry name" value="UNEXTENDED PROTEIN"/>
    <property type="match status" value="1"/>
</dbReference>
<dbReference type="InterPro" id="IPR044751">
    <property type="entry name" value="Ion_transp-like_CBS"/>
</dbReference>
<keyword evidence="9" id="KW-0129">CBS domain</keyword>
<dbReference type="Pfam" id="PF01595">
    <property type="entry name" value="CNNM"/>
    <property type="match status" value="1"/>
</dbReference>
<dbReference type="CDD" id="cd04590">
    <property type="entry name" value="CBS_pair_CorC_HlyC_assoc"/>
    <property type="match status" value="1"/>
</dbReference>
<keyword evidence="15" id="KW-1185">Reference proteome</keyword>
<dbReference type="AlphaFoldDB" id="A0A5N5TNZ9"/>
<dbReference type="Gene3D" id="3.10.580.10">
    <property type="entry name" value="CBS-domain"/>
    <property type="match status" value="1"/>
</dbReference>
<evidence type="ECO:0000256" key="7">
    <source>
        <dbReference type="ARBA" id="ARBA00022989"/>
    </source>
</evidence>
<dbReference type="GO" id="GO:0005886">
    <property type="term" value="C:plasma membrane"/>
    <property type="evidence" value="ECO:0007669"/>
    <property type="project" value="UniProtKB-SubCell"/>
</dbReference>
<dbReference type="OrthoDB" id="5353557at2759"/>
<keyword evidence="8" id="KW-0406">Ion transport</keyword>
<dbReference type="Proteomes" id="UP000326759">
    <property type="component" value="Unassembled WGS sequence"/>
</dbReference>
<dbReference type="EMBL" id="SEYY01000160">
    <property type="protein sequence ID" value="KAB7507900.1"/>
    <property type="molecule type" value="Genomic_DNA"/>
</dbReference>
<reference evidence="14 15" key="1">
    <citation type="journal article" date="2019" name="PLoS Biol.">
        <title>Sex chromosomes control vertical transmission of feminizing Wolbachia symbionts in an isopod.</title>
        <authorList>
            <person name="Becking T."/>
            <person name="Chebbi M.A."/>
            <person name="Giraud I."/>
            <person name="Moumen B."/>
            <person name="Laverre T."/>
            <person name="Caubet Y."/>
            <person name="Peccoud J."/>
            <person name="Gilbert C."/>
            <person name="Cordaux R."/>
        </authorList>
    </citation>
    <scope>NUCLEOTIDE SEQUENCE [LARGE SCALE GENOMIC DNA]</scope>
    <source>
        <strain evidence="14">ANa2</strain>
        <tissue evidence="14">Whole body excluding digestive tract and cuticle</tissue>
    </source>
</reference>
<evidence type="ECO:0000256" key="1">
    <source>
        <dbReference type="ARBA" id="ARBA00004651"/>
    </source>
</evidence>
<dbReference type="GO" id="GO:0006811">
    <property type="term" value="P:monoatomic ion transport"/>
    <property type="evidence" value="ECO:0007669"/>
    <property type="project" value="UniProtKB-KW"/>
</dbReference>
<evidence type="ECO:0000256" key="10">
    <source>
        <dbReference type="ARBA" id="ARBA00023136"/>
    </source>
</evidence>
<keyword evidence="10 11" id="KW-0472">Membrane</keyword>
<dbReference type="InterPro" id="IPR046342">
    <property type="entry name" value="CBS_dom_sf"/>
</dbReference>
<keyword evidence="6" id="KW-0677">Repeat</keyword>
<gene>
    <name evidence="14" type="primary">cnnm4</name>
    <name evidence="14" type="ORF">Anas_00452</name>
</gene>
<feature type="transmembrane region" description="Helical" evidence="12">
    <location>
        <begin position="358"/>
        <end position="380"/>
    </location>
</feature>
<accession>A0A5N5TNZ9</accession>
<evidence type="ECO:0000256" key="3">
    <source>
        <dbReference type="ARBA" id="ARBA00022448"/>
    </source>
</evidence>
<evidence type="ECO:0000256" key="8">
    <source>
        <dbReference type="ARBA" id="ARBA00023065"/>
    </source>
</evidence>
<evidence type="ECO:0000256" key="5">
    <source>
        <dbReference type="ARBA" id="ARBA00022692"/>
    </source>
</evidence>
<feature type="transmembrane region" description="Helical" evidence="12">
    <location>
        <begin position="301"/>
        <end position="322"/>
    </location>
</feature>
<dbReference type="SUPFAM" id="SSF54631">
    <property type="entry name" value="CBS-domain pair"/>
    <property type="match status" value="1"/>
</dbReference>
<dbReference type="GO" id="GO:0010960">
    <property type="term" value="P:magnesium ion homeostasis"/>
    <property type="evidence" value="ECO:0007669"/>
    <property type="project" value="InterPro"/>
</dbReference>
<evidence type="ECO:0000256" key="6">
    <source>
        <dbReference type="ARBA" id="ARBA00022737"/>
    </source>
</evidence>
<dbReference type="PROSITE" id="PS51846">
    <property type="entry name" value="CNNM"/>
    <property type="match status" value="1"/>
</dbReference>
<keyword evidence="5 11" id="KW-0812">Transmembrane</keyword>
<feature type="transmembrane region" description="Helical" evidence="12">
    <location>
        <begin position="243"/>
        <end position="270"/>
    </location>
</feature>
<keyword evidence="4" id="KW-1003">Cell membrane</keyword>
<feature type="domain" description="CNNM transmembrane" evidence="13">
    <location>
        <begin position="239"/>
        <end position="418"/>
    </location>
</feature>
<evidence type="ECO:0000313" key="14">
    <source>
        <dbReference type="EMBL" id="KAB7507900.1"/>
    </source>
</evidence>
<sequence length="627" mass="70857">MVLKTGNIKDKYTSANSIVKVDPKERTIIKKSVTSGYRTSDSVKESYSNLVNVSGSSFSNSTNFFSEMFLNPNYSAFPDQNSVPVLSRGNRDISPENSPPENSINSLKLLEDKPLLNFKTRVFGIRVQSHAKGISYSDGVIELQEGYDADIVFFGMGLTSEISVQFTAVEAVMGSRCDVSTSDVFPLTVAEGHWGLAKVNLPAMEPSQKVWYLCIREGPEEVAVHQGSEEWLTISTYSLFLPIWIQVIILVFLLILSGLFSGLNLGLMALDKTELKIVMNTGTPVERKYAKSIEPVRRHGNFLLCTLLLGNVLVNSTLTILLDTLSSGLIAVIVSTIGIVIFGEIVPQAICSRHGLAIGARTVWLVRIFMVITGIVSWPISKILDVLLGEEIGNTYDRERLKELIRVTQDRNDIRLEEQNIIYGALELHRKTVTEVMTKLDDVYMLNIDRSLDFNTINEIMQQGYSRIPIYENERTNIVSVLLIKDLAFIDPDDNTPLRTVIQFYQNVCNFVFEDTTLDVIFKEFKEGNKGHMAFVQRVNNEGECDPFYEVIGLVTLEDVIEELIQEEIVDETDVFTDNKTKRRRKHIRKDFKEFSQHNHGAHRKVQISPQMQLLSHLKMATYLKVF</sequence>
<comment type="similarity">
    <text evidence="2">Belongs to the ACDP family.</text>
</comment>
<dbReference type="PANTHER" id="PTHR12064">
    <property type="entry name" value="METAL TRANSPORTER CNNM"/>
    <property type="match status" value="1"/>
</dbReference>